<organism evidence="5 6">
    <name type="scientific">Pseudaquabacterium terrae</name>
    <dbReference type="NCBI Taxonomy" id="2732868"/>
    <lineage>
        <taxon>Bacteria</taxon>
        <taxon>Pseudomonadati</taxon>
        <taxon>Pseudomonadota</taxon>
        <taxon>Betaproteobacteria</taxon>
        <taxon>Burkholderiales</taxon>
        <taxon>Sphaerotilaceae</taxon>
        <taxon>Pseudaquabacterium</taxon>
    </lineage>
</organism>
<evidence type="ECO:0000256" key="1">
    <source>
        <dbReference type="ARBA" id="ARBA00005104"/>
    </source>
</evidence>
<dbReference type="Proteomes" id="UP000737171">
    <property type="component" value="Unassembled WGS sequence"/>
</dbReference>
<dbReference type="PANTHER" id="PTHR38011">
    <property type="entry name" value="DIHYDROFOLATE REDUCTASE FAMILY PROTEIN (AFU_ORTHOLOGUE AFUA_8G06820)"/>
    <property type="match status" value="1"/>
</dbReference>
<dbReference type="PANTHER" id="PTHR38011:SF7">
    <property type="entry name" value="2,5-DIAMINO-6-RIBOSYLAMINO-4(3H)-PYRIMIDINONE 5'-PHOSPHATE REDUCTASE"/>
    <property type="match status" value="1"/>
</dbReference>
<evidence type="ECO:0000259" key="4">
    <source>
        <dbReference type="Pfam" id="PF01872"/>
    </source>
</evidence>
<keyword evidence="2" id="KW-0521">NADP</keyword>
<dbReference type="InterPro" id="IPR024072">
    <property type="entry name" value="DHFR-like_dom_sf"/>
</dbReference>
<comment type="caution">
    <text evidence="5">The sequence shown here is derived from an EMBL/GenBank/DDBJ whole genome shotgun (WGS) entry which is preliminary data.</text>
</comment>
<dbReference type="SUPFAM" id="SSF53597">
    <property type="entry name" value="Dihydrofolate reductase-like"/>
    <property type="match status" value="1"/>
</dbReference>
<proteinExistence type="predicted"/>
<protein>
    <submittedName>
        <fullName evidence="5">RibD family protein</fullName>
    </submittedName>
</protein>
<accession>A0ABX2EA45</accession>
<evidence type="ECO:0000256" key="3">
    <source>
        <dbReference type="ARBA" id="ARBA00023002"/>
    </source>
</evidence>
<evidence type="ECO:0000313" key="5">
    <source>
        <dbReference type="EMBL" id="NRF65373.1"/>
    </source>
</evidence>
<reference evidence="5 6" key="1">
    <citation type="submission" date="2020-05" db="EMBL/GenBank/DDBJ databases">
        <title>Aquincola sp. isolate from soil.</title>
        <authorList>
            <person name="Han J."/>
            <person name="Kim D.-U."/>
        </authorList>
    </citation>
    <scope>NUCLEOTIDE SEQUENCE [LARGE SCALE GENOMIC DNA]</scope>
    <source>
        <strain evidence="5 6">S2</strain>
    </source>
</reference>
<dbReference type="InterPro" id="IPR002734">
    <property type="entry name" value="RibDG_C"/>
</dbReference>
<feature type="domain" description="Bacterial bifunctional deaminase-reductase C-terminal" evidence="4">
    <location>
        <begin position="66"/>
        <end position="250"/>
    </location>
</feature>
<gene>
    <name evidence="5" type="ORF">HLB44_00095</name>
</gene>
<name>A0ABX2EA45_9BURK</name>
<dbReference type="EMBL" id="JABRWJ010000001">
    <property type="protein sequence ID" value="NRF65373.1"/>
    <property type="molecule type" value="Genomic_DNA"/>
</dbReference>
<sequence>MFEDLWPCLVAIARWRGPGTPSLPAGSVRHDAAAGWQLGDGPWDDAAREQWALFKPLLDARAEGPPWVIAQLGQSLDGCIATRCGDSAFVSGPEVLCHLHRLRALCDAVIVGAGTVAIDNPRLTTRHAAGPNPLRVLFDPRLGLAGCVASAHVFTDTDVPTLWLCDARWQARAAALAGAARVLAVPGLLRDDGTPDAAAALAALQARGCRRVLVEGGGVTVSRFLAQRRLDRLHLSIAPVLIGDGRRGLSFAGSERLADCARPRCRVFNVGSDRLWDVDLRS</sequence>
<dbReference type="InterPro" id="IPR050765">
    <property type="entry name" value="Riboflavin_Biosynth_HTPR"/>
</dbReference>
<dbReference type="Pfam" id="PF01872">
    <property type="entry name" value="RibD_C"/>
    <property type="match status" value="1"/>
</dbReference>
<dbReference type="RefSeq" id="WP_173119367.1">
    <property type="nucleotide sequence ID" value="NZ_JABRWJ010000001.1"/>
</dbReference>
<keyword evidence="3" id="KW-0560">Oxidoreductase</keyword>
<evidence type="ECO:0000256" key="2">
    <source>
        <dbReference type="ARBA" id="ARBA00022857"/>
    </source>
</evidence>
<comment type="pathway">
    <text evidence="1">Cofactor biosynthesis; riboflavin biosynthesis.</text>
</comment>
<keyword evidence="6" id="KW-1185">Reference proteome</keyword>
<dbReference type="Gene3D" id="3.40.430.10">
    <property type="entry name" value="Dihydrofolate Reductase, subunit A"/>
    <property type="match status" value="1"/>
</dbReference>
<evidence type="ECO:0000313" key="6">
    <source>
        <dbReference type="Proteomes" id="UP000737171"/>
    </source>
</evidence>